<dbReference type="InterPro" id="IPR005628">
    <property type="entry name" value="GspK"/>
</dbReference>
<reference evidence="4 5" key="1">
    <citation type="submission" date="2016-10" db="EMBL/GenBank/DDBJ databases">
        <authorList>
            <person name="de Groot N.N."/>
        </authorList>
    </citation>
    <scope>NUCLEOTIDE SEQUENCE [LARGE SCALE GENOMIC DNA]</scope>
    <source>
        <strain evidence="4 5">DSM 11443</strain>
    </source>
</reference>
<dbReference type="RefSeq" id="WP_093922380.1">
    <property type="nucleotide sequence ID" value="NZ_FOMW01000002.1"/>
</dbReference>
<dbReference type="SUPFAM" id="SSF54523">
    <property type="entry name" value="Pili subunits"/>
    <property type="match status" value="1"/>
</dbReference>
<dbReference type="STRING" id="74348.SAMN04488523_102136"/>
<comment type="similarity">
    <text evidence="1">Belongs to the GSP K family.</text>
</comment>
<keyword evidence="1 2" id="KW-0472">Membrane</keyword>
<feature type="domain" description="T2SS protein K second SAM-like" evidence="3">
    <location>
        <begin position="181"/>
        <end position="222"/>
    </location>
</feature>
<organism evidence="4 5">
    <name type="scientific">Sulfitobacter brevis</name>
    <dbReference type="NCBI Taxonomy" id="74348"/>
    <lineage>
        <taxon>Bacteria</taxon>
        <taxon>Pseudomonadati</taxon>
        <taxon>Pseudomonadota</taxon>
        <taxon>Alphaproteobacteria</taxon>
        <taxon>Rhodobacterales</taxon>
        <taxon>Roseobacteraceae</taxon>
        <taxon>Sulfitobacter</taxon>
    </lineage>
</organism>
<feature type="transmembrane region" description="Helical" evidence="2">
    <location>
        <begin position="12"/>
        <end position="33"/>
    </location>
</feature>
<evidence type="ECO:0000313" key="4">
    <source>
        <dbReference type="EMBL" id="SFD70638.1"/>
    </source>
</evidence>
<dbReference type="Pfam" id="PF03934">
    <property type="entry name" value="T2SSK"/>
    <property type="match status" value="1"/>
</dbReference>
<keyword evidence="2" id="KW-0812">Transmembrane</keyword>
<accession>A0A1I1ULW9</accession>
<dbReference type="GO" id="GO:0009306">
    <property type="term" value="P:protein secretion"/>
    <property type="evidence" value="ECO:0007669"/>
    <property type="project" value="InterPro"/>
</dbReference>
<keyword evidence="1" id="KW-1003">Cell membrane</keyword>
<keyword evidence="1" id="KW-0997">Cell inner membrane</keyword>
<dbReference type="AlphaFoldDB" id="A0A1I1ULW9"/>
<dbReference type="OrthoDB" id="7860673at2"/>
<dbReference type="PANTHER" id="PTHR38831:SF1">
    <property type="entry name" value="TYPE II SECRETION SYSTEM PROTEIN K-RELATED"/>
    <property type="match status" value="1"/>
</dbReference>
<keyword evidence="5" id="KW-1185">Reference proteome</keyword>
<dbReference type="GO" id="GO:0005886">
    <property type="term" value="C:plasma membrane"/>
    <property type="evidence" value="ECO:0007669"/>
    <property type="project" value="UniProtKB-SubCell"/>
</dbReference>
<evidence type="ECO:0000256" key="1">
    <source>
        <dbReference type="PIRNR" id="PIRNR002786"/>
    </source>
</evidence>
<dbReference type="PIRSF" id="PIRSF002786">
    <property type="entry name" value="XcpX"/>
    <property type="match status" value="1"/>
</dbReference>
<proteinExistence type="inferred from homology"/>
<evidence type="ECO:0000259" key="3">
    <source>
        <dbReference type="Pfam" id="PF03934"/>
    </source>
</evidence>
<keyword evidence="1" id="KW-0813">Transport</keyword>
<dbReference type="PANTHER" id="PTHR38831">
    <property type="entry name" value="TYPE II SECRETION SYSTEM PROTEIN K"/>
    <property type="match status" value="1"/>
</dbReference>
<dbReference type="InterPro" id="IPR049179">
    <property type="entry name" value="T2SSK_SAM-like_2nd"/>
</dbReference>
<dbReference type="Gene3D" id="3.30.1300.30">
    <property type="entry name" value="GSPII I/J protein-like"/>
    <property type="match status" value="1"/>
</dbReference>
<dbReference type="Proteomes" id="UP000198977">
    <property type="component" value="Unassembled WGS sequence"/>
</dbReference>
<name>A0A1I1ULW9_9RHOB</name>
<sequence length="287" mass="30205">MSRNSPRDAGVILVNVLVALALGAAIIVLMFTSQENLMDRTRRAAAATQAEALALGAEASMVAALRRDMEQAPDIDHYAENWALAAQEEVVLATGRFSITVMDVRGRLDLNALSLGGLAQQLVFARLTTSLGLPDRVATTVTDALVRGGPVRSLSDIAGLDPAERAKLDPYVSLLATRGALNVNTAEQTVLAAVLGSASSARQLIKLRERKGFLTKSDLAEAGVILLGGVGFTSDAFDIISRAEVDGTTVTLNSRLLRQTGLGVREVLVTGRWYGMSIGALPAVVSP</sequence>
<evidence type="ECO:0000256" key="2">
    <source>
        <dbReference type="SAM" id="Phobius"/>
    </source>
</evidence>
<evidence type="ECO:0000313" key="5">
    <source>
        <dbReference type="Proteomes" id="UP000198977"/>
    </source>
</evidence>
<keyword evidence="2" id="KW-1133">Transmembrane helix</keyword>
<protein>
    <recommendedName>
        <fullName evidence="1">Type II secretion system protein K</fullName>
    </recommendedName>
</protein>
<gene>
    <name evidence="4" type="ORF">SAMN04488523_102136</name>
</gene>
<comment type="subcellular location">
    <subcellularLocation>
        <location evidence="1">Cell inner membrane</location>
    </subcellularLocation>
</comment>
<dbReference type="EMBL" id="FOMW01000002">
    <property type="protein sequence ID" value="SFD70638.1"/>
    <property type="molecule type" value="Genomic_DNA"/>
</dbReference>
<dbReference type="InterPro" id="IPR045584">
    <property type="entry name" value="Pilin-like"/>
</dbReference>